<name>A0A9Q8WCF5_9PEZI</name>
<reference evidence="1" key="1">
    <citation type="journal article" date="2021" name="Mol. Plant Microbe Interact.">
        <title>Complete Genome Sequence of the Plant-Pathogenic Fungus Colletotrichum lupini.</title>
        <authorList>
            <person name="Baroncelli R."/>
            <person name="Pensec F."/>
            <person name="Da Lio D."/>
            <person name="Boufleur T."/>
            <person name="Vicente I."/>
            <person name="Sarrocco S."/>
            <person name="Picot A."/>
            <person name="Baraldi E."/>
            <person name="Sukno S."/>
            <person name="Thon M."/>
            <person name="Le Floch G."/>
        </authorList>
    </citation>
    <scope>NUCLEOTIDE SEQUENCE</scope>
    <source>
        <strain evidence="1">IMI 504893</strain>
    </source>
</reference>
<sequence length="139" mass="15054">MALVLSTGQVENLGARKLSKYCPRQPSQGAMKVSLTQGCTIPIRPQGTQGQCTDLNEGQRFSRPVKKELYDFCASQDNLTTKVAKSSLRCQVVPQAHSTPTIAINDLNFIPLPVPAPAFPIQYRGADIEPIAFVAGARI</sequence>
<protein>
    <submittedName>
        <fullName evidence="1">Uncharacterized protein</fullName>
    </submittedName>
</protein>
<dbReference type="EMBL" id="CP019474">
    <property type="protein sequence ID" value="UQC78051.1"/>
    <property type="molecule type" value="Genomic_DNA"/>
</dbReference>
<organism evidence="1 2">
    <name type="scientific">Colletotrichum lupini</name>
    <dbReference type="NCBI Taxonomy" id="145971"/>
    <lineage>
        <taxon>Eukaryota</taxon>
        <taxon>Fungi</taxon>
        <taxon>Dikarya</taxon>
        <taxon>Ascomycota</taxon>
        <taxon>Pezizomycotina</taxon>
        <taxon>Sordariomycetes</taxon>
        <taxon>Hypocreomycetidae</taxon>
        <taxon>Glomerellales</taxon>
        <taxon>Glomerellaceae</taxon>
        <taxon>Colletotrichum</taxon>
        <taxon>Colletotrichum acutatum species complex</taxon>
    </lineage>
</organism>
<dbReference type="AlphaFoldDB" id="A0A9Q8WCF5"/>
<dbReference type="RefSeq" id="XP_049139688.1">
    <property type="nucleotide sequence ID" value="XM_049282545.1"/>
</dbReference>
<dbReference type="KEGG" id="clup:CLUP02_03525"/>
<dbReference type="Proteomes" id="UP000830671">
    <property type="component" value="Chromosome 2"/>
</dbReference>
<gene>
    <name evidence="1" type="ORF">CLUP02_03525</name>
</gene>
<evidence type="ECO:0000313" key="1">
    <source>
        <dbReference type="EMBL" id="UQC78051.1"/>
    </source>
</evidence>
<accession>A0A9Q8WCF5</accession>
<dbReference type="GeneID" id="73337555"/>
<keyword evidence="2" id="KW-1185">Reference proteome</keyword>
<proteinExistence type="predicted"/>
<evidence type="ECO:0000313" key="2">
    <source>
        <dbReference type="Proteomes" id="UP000830671"/>
    </source>
</evidence>